<dbReference type="RefSeq" id="WP_092557631.1">
    <property type="nucleotide sequence ID" value="NZ_FNPZ01000006.1"/>
</dbReference>
<keyword evidence="8 15" id="KW-0418">Kinase</keyword>
<dbReference type="EC" id="2.7.13.3" evidence="4"/>
<dbReference type="GO" id="GO:0005509">
    <property type="term" value="F:calcium ion binding"/>
    <property type="evidence" value="ECO:0007669"/>
    <property type="project" value="UniProtKB-ARBA"/>
</dbReference>
<keyword evidence="10" id="KW-0902">Two-component regulatory system</keyword>
<dbReference type="InterPro" id="IPR003594">
    <property type="entry name" value="HATPase_dom"/>
</dbReference>
<dbReference type="PROSITE" id="PS50109">
    <property type="entry name" value="HIS_KIN"/>
    <property type="match status" value="1"/>
</dbReference>
<dbReference type="InterPro" id="IPR003661">
    <property type="entry name" value="HisK_dim/P_dom"/>
</dbReference>
<keyword evidence="7 12" id="KW-0812">Transmembrane</keyword>
<comment type="catalytic activity">
    <reaction evidence="1">
        <text>ATP + protein L-histidine = ADP + protein N-phospho-L-histidine.</text>
        <dbReference type="EC" id="2.7.13.3"/>
    </reaction>
</comment>
<evidence type="ECO:0000256" key="7">
    <source>
        <dbReference type="ARBA" id="ARBA00022692"/>
    </source>
</evidence>
<dbReference type="InterPro" id="IPR036097">
    <property type="entry name" value="HisK_dim/P_sf"/>
</dbReference>
<name>A0A1H3TMA8_9MICO</name>
<evidence type="ECO:0000313" key="16">
    <source>
        <dbReference type="Proteomes" id="UP000198891"/>
    </source>
</evidence>
<organism evidence="15 16">
    <name type="scientific">Herbiconiux ginsengi</name>
    <dbReference type="NCBI Taxonomy" id="381665"/>
    <lineage>
        <taxon>Bacteria</taxon>
        <taxon>Bacillati</taxon>
        <taxon>Actinomycetota</taxon>
        <taxon>Actinomycetes</taxon>
        <taxon>Micrococcales</taxon>
        <taxon>Microbacteriaceae</taxon>
        <taxon>Herbiconiux</taxon>
    </lineage>
</organism>
<dbReference type="GO" id="GO:0005886">
    <property type="term" value="C:plasma membrane"/>
    <property type="evidence" value="ECO:0007669"/>
    <property type="project" value="UniProtKB-SubCell"/>
</dbReference>
<comment type="cofactor">
    <cofactor evidence="2">
        <name>a divalent metal cation</name>
        <dbReference type="ChEBI" id="CHEBI:60240"/>
    </cofactor>
</comment>
<dbReference type="CDD" id="cd06225">
    <property type="entry name" value="HAMP"/>
    <property type="match status" value="1"/>
</dbReference>
<evidence type="ECO:0000256" key="4">
    <source>
        <dbReference type="ARBA" id="ARBA00012438"/>
    </source>
</evidence>
<dbReference type="Pfam" id="PF02518">
    <property type="entry name" value="HATPase_c"/>
    <property type="match status" value="1"/>
</dbReference>
<evidence type="ECO:0000256" key="5">
    <source>
        <dbReference type="ARBA" id="ARBA00022553"/>
    </source>
</evidence>
<evidence type="ECO:0000256" key="1">
    <source>
        <dbReference type="ARBA" id="ARBA00000085"/>
    </source>
</evidence>
<comment type="subcellular location">
    <subcellularLocation>
        <location evidence="3">Cell membrane</location>
    </subcellularLocation>
</comment>
<dbReference type="Proteomes" id="UP000198891">
    <property type="component" value="Unassembled WGS sequence"/>
</dbReference>
<dbReference type="InterPro" id="IPR050428">
    <property type="entry name" value="TCS_sensor_his_kinase"/>
</dbReference>
<evidence type="ECO:0000256" key="6">
    <source>
        <dbReference type="ARBA" id="ARBA00022679"/>
    </source>
</evidence>
<evidence type="ECO:0000256" key="3">
    <source>
        <dbReference type="ARBA" id="ARBA00004236"/>
    </source>
</evidence>
<evidence type="ECO:0000256" key="2">
    <source>
        <dbReference type="ARBA" id="ARBA00001968"/>
    </source>
</evidence>
<keyword evidence="9 12" id="KW-1133">Transmembrane helix</keyword>
<dbReference type="CDD" id="cd00082">
    <property type="entry name" value="HisKA"/>
    <property type="match status" value="1"/>
</dbReference>
<sequence>MTIRRTLILSVLGLIALAGLVIGVVSTIALNGFLLDRLDSQVQEASDRTVFSLTTQAQPTGPQPGISLGQASGTVVAVVSAGVATNGYVLDDAGQLQQLTTAQLAALDDVQGSAQTVGVPADGVTVASPDPVSVTIDGLGAYRVEGRTVTSAGDIVVTGLPLADVNGTVSQLVIVIVLVTAGAMALAGVAGLLLIRFALRPLDRVTATATRVAELPLDRGDVALAERVPSSDTDPRSEVGRVGLAFNRMLEHVASALTSRQRSENKVRQFVADASHELRTPLASIRGYAELTRRTAPELPDEVEHSLGRIESEATRMTTLVEDLLLLARLDAKPELDLTEVDLSIVLVDAVSDAHVAGPDHVWDLDLPEEPVLVAGDAHRLHQVFTNLLANARVHTPAGTTVRVRVTEDAREEASVALVTVADDGPGIAPELLPTLFERFVRGDASRSRHAGSTGLGLAIVEAVVDAHGGSVSVRSKPGETVFTVAIPIQATPTVETSPG</sequence>
<dbReference type="CDD" id="cd00075">
    <property type="entry name" value="HATPase"/>
    <property type="match status" value="1"/>
</dbReference>
<reference evidence="15 16" key="1">
    <citation type="submission" date="2016-10" db="EMBL/GenBank/DDBJ databases">
        <authorList>
            <person name="de Groot N.N."/>
        </authorList>
    </citation>
    <scope>NUCLEOTIDE SEQUENCE [LARGE SCALE GENOMIC DNA]</scope>
    <source>
        <strain evidence="15 16">CGMCC 4.3491</strain>
    </source>
</reference>
<keyword evidence="6" id="KW-0808">Transferase</keyword>
<dbReference type="SMART" id="SM00387">
    <property type="entry name" value="HATPase_c"/>
    <property type="match status" value="1"/>
</dbReference>
<feature type="domain" description="HAMP" evidence="14">
    <location>
        <begin position="196"/>
        <end position="258"/>
    </location>
</feature>
<dbReference type="PROSITE" id="PS50885">
    <property type="entry name" value="HAMP"/>
    <property type="match status" value="1"/>
</dbReference>
<evidence type="ECO:0000256" key="12">
    <source>
        <dbReference type="SAM" id="Phobius"/>
    </source>
</evidence>
<evidence type="ECO:0000256" key="9">
    <source>
        <dbReference type="ARBA" id="ARBA00022989"/>
    </source>
</evidence>
<dbReference type="FunFam" id="3.30.565.10:FF:000006">
    <property type="entry name" value="Sensor histidine kinase WalK"/>
    <property type="match status" value="1"/>
</dbReference>
<dbReference type="SMART" id="SM00304">
    <property type="entry name" value="HAMP"/>
    <property type="match status" value="1"/>
</dbReference>
<evidence type="ECO:0000256" key="11">
    <source>
        <dbReference type="ARBA" id="ARBA00023136"/>
    </source>
</evidence>
<evidence type="ECO:0000256" key="10">
    <source>
        <dbReference type="ARBA" id="ARBA00023012"/>
    </source>
</evidence>
<dbReference type="SUPFAM" id="SSF55874">
    <property type="entry name" value="ATPase domain of HSP90 chaperone/DNA topoisomerase II/histidine kinase"/>
    <property type="match status" value="1"/>
</dbReference>
<proteinExistence type="predicted"/>
<dbReference type="PRINTS" id="PR00344">
    <property type="entry name" value="BCTRLSENSOR"/>
</dbReference>
<gene>
    <name evidence="15" type="ORF">SAMN05216554_4262</name>
</gene>
<evidence type="ECO:0000259" key="13">
    <source>
        <dbReference type="PROSITE" id="PS50109"/>
    </source>
</evidence>
<feature type="domain" description="Histidine kinase" evidence="13">
    <location>
        <begin position="273"/>
        <end position="491"/>
    </location>
</feature>
<dbReference type="OrthoDB" id="9786919at2"/>
<dbReference type="Gene3D" id="3.30.565.10">
    <property type="entry name" value="Histidine kinase-like ATPase, C-terminal domain"/>
    <property type="match status" value="1"/>
</dbReference>
<evidence type="ECO:0000256" key="8">
    <source>
        <dbReference type="ARBA" id="ARBA00022777"/>
    </source>
</evidence>
<dbReference type="SUPFAM" id="SSF47384">
    <property type="entry name" value="Homodimeric domain of signal transducing histidine kinase"/>
    <property type="match status" value="1"/>
</dbReference>
<keyword evidence="16" id="KW-1185">Reference proteome</keyword>
<dbReference type="Gene3D" id="6.10.340.10">
    <property type="match status" value="1"/>
</dbReference>
<dbReference type="AlphaFoldDB" id="A0A1H3TMA8"/>
<dbReference type="InterPro" id="IPR003660">
    <property type="entry name" value="HAMP_dom"/>
</dbReference>
<keyword evidence="11 12" id="KW-0472">Membrane</keyword>
<protein>
    <recommendedName>
        <fullName evidence="4">histidine kinase</fullName>
        <ecNumber evidence="4">2.7.13.3</ecNumber>
    </recommendedName>
</protein>
<keyword evidence="5" id="KW-0597">Phosphoprotein</keyword>
<dbReference type="PANTHER" id="PTHR45436:SF5">
    <property type="entry name" value="SENSOR HISTIDINE KINASE TRCS"/>
    <property type="match status" value="1"/>
</dbReference>
<dbReference type="Pfam" id="PF00512">
    <property type="entry name" value="HisKA"/>
    <property type="match status" value="1"/>
</dbReference>
<dbReference type="InterPro" id="IPR036890">
    <property type="entry name" value="HATPase_C_sf"/>
</dbReference>
<dbReference type="GO" id="GO:0000155">
    <property type="term" value="F:phosphorelay sensor kinase activity"/>
    <property type="evidence" value="ECO:0007669"/>
    <property type="project" value="InterPro"/>
</dbReference>
<accession>A0A1H3TMA8</accession>
<dbReference type="InterPro" id="IPR005467">
    <property type="entry name" value="His_kinase_dom"/>
</dbReference>
<dbReference type="STRING" id="381665.SAMN05216554_4262"/>
<evidence type="ECO:0000259" key="14">
    <source>
        <dbReference type="PROSITE" id="PS50885"/>
    </source>
</evidence>
<dbReference type="SMART" id="SM00388">
    <property type="entry name" value="HisKA"/>
    <property type="match status" value="1"/>
</dbReference>
<dbReference type="Gene3D" id="1.10.287.130">
    <property type="match status" value="1"/>
</dbReference>
<feature type="transmembrane region" description="Helical" evidence="12">
    <location>
        <begin position="172"/>
        <end position="195"/>
    </location>
</feature>
<dbReference type="EMBL" id="FNPZ01000006">
    <property type="protein sequence ID" value="SDZ50469.1"/>
    <property type="molecule type" value="Genomic_DNA"/>
</dbReference>
<dbReference type="FunFam" id="1.10.287.130:FF:000001">
    <property type="entry name" value="Two-component sensor histidine kinase"/>
    <property type="match status" value="1"/>
</dbReference>
<dbReference type="InterPro" id="IPR004358">
    <property type="entry name" value="Sig_transdc_His_kin-like_C"/>
</dbReference>
<evidence type="ECO:0000313" key="15">
    <source>
        <dbReference type="EMBL" id="SDZ50469.1"/>
    </source>
</evidence>
<dbReference type="Pfam" id="PF00672">
    <property type="entry name" value="HAMP"/>
    <property type="match status" value="1"/>
</dbReference>
<dbReference type="PANTHER" id="PTHR45436">
    <property type="entry name" value="SENSOR HISTIDINE KINASE YKOH"/>
    <property type="match status" value="1"/>
</dbReference>